<dbReference type="GO" id="GO:0065002">
    <property type="term" value="P:intracellular protein transmembrane transport"/>
    <property type="evidence" value="ECO:0007669"/>
    <property type="project" value="UniProtKB-UniRule"/>
</dbReference>
<evidence type="ECO:0000256" key="7">
    <source>
        <dbReference type="ARBA" id="ARBA00023010"/>
    </source>
</evidence>
<dbReference type="Pfam" id="PF02355">
    <property type="entry name" value="SecD_SecF_C"/>
    <property type="match status" value="1"/>
</dbReference>
<dbReference type="AlphaFoldDB" id="A0AAU0USE5"/>
<feature type="domain" description="Protein export membrane protein SecD/SecF C-terminal" evidence="10">
    <location>
        <begin position="224"/>
        <end position="391"/>
    </location>
</feature>
<feature type="transmembrane region" description="Helical" evidence="9">
    <location>
        <begin position="368"/>
        <end position="392"/>
    </location>
</feature>
<dbReference type="HAMAP" id="MF_01463_B">
    <property type="entry name" value="SecD_B"/>
    <property type="match status" value="1"/>
</dbReference>
<keyword evidence="2 9" id="KW-0813">Transport</keyword>
<evidence type="ECO:0000256" key="3">
    <source>
        <dbReference type="ARBA" id="ARBA00022475"/>
    </source>
</evidence>
<sequence>MNSGKLMKLAFVIVLVLVVGVLLYNPIMNAVNLGLDLQGGVHVVLKAVKEKTAITDEDMQQLKTVMRERVDELGVSEPVIQVSGNDRLIVEVAGVEDPEQAVDLIGKTAMLQFKTSDGKTVLTGKDLKDAKAVINNSNGQAEIQLQFNSEGAKKFGDVTSRLVQNYQNNDPRRAIAIYLDEDLLTNPNVNEAIPSGTAVITGNRNFEEASNIAALLRGGALPVNVEIMEKRTVGPTLGANSLNRSVNAILYSLIAIVLFIILYYRVPGLVAAFSLLVYAIIVMGGLASINAVLTLPGIAGLLLSIAFAVDANIIIYERLKEELKNGKTIRAAIEAGFGRAFWTIFDANTTTLLAAAVLFYYGTGPIRGFAVTLGIGILASMFTAITFTRFLLRLLADTRLVKNTKMYGA</sequence>
<dbReference type="PANTHER" id="PTHR30081:SF1">
    <property type="entry name" value="PROTEIN TRANSLOCASE SUBUNIT SECD"/>
    <property type="match status" value="1"/>
</dbReference>
<feature type="transmembrane region" description="Helical" evidence="9">
    <location>
        <begin position="298"/>
        <end position="319"/>
    </location>
</feature>
<evidence type="ECO:0000256" key="8">
    <source>
        <dbReference type="ARBA" id="ARBA00023136"/>
    </source>
</evidence>
<evidence type="ECO:0000259" key="10">
    <source>
        <dbReference type="Pfam" id="PF02355"/>
    </source>
</evidence>
<evidence type="ECO:0000256" key="2">
    <source>
        <dbReference type="ARBA" id="ARBA00022448"/>
    </source>
</evidence>
<comment type="caution">
    <text evidence="9">Lacks conserved residue(s) required for the propagation of feature annotation.</text>
</comment>
<dbReference type="FunFam" id="1.20.1640.10:FF:000004">
    <property type="entry name" value="Protein translocase subunit SecD"/>
    <property type="match status" value="1"/>
</dbReference>
<dbReference type="InterPro" id="IPR048631">
    <property type="entry name" value="SecD_1st"/>
</dbReference>
<dbReference type="EMBL" id="CP121694">
    <property type="protein sequence ID" value="WRO23206.1"/>
    <property type="molecule type" value="Genomic_DNA"/>
</dbReference>
<dbReference type="KEGG" id="dbc:MFMK1_003056"/>
<comment type="subcellular location">
    <subcellularLocation>
        <location evidence="1 9">Cell membrane</location>
        <topology evidence="1 9">Multi-pass membrane protein</topology>
    </subcellularLocation>
</comment>
<dbReference type="SUPFAM" id="SSF82866">
    <property type="entry name" value="Multidrug efflux transporter AcrB transmembrane domain"/>
    <property type="match status" value="1"/>
</dbReference>
<dbReference type="InterPro" id="IPR055344">
    <property type="entry name" value="SecD_SecF_C_bact"/>
</dbReference>
<dbReference type="InterPro" id="IPR048634">
    <property type="entry name" value="SecD_SecF_C"/>
</dbReference>
<dbReference type="GO" id="GO:0015450">
    <property type="term" value="F:protein-transporting ATPase activity"/>
    <property type="evidence" value="ECO:0007669"/>
    <property type="project" value="InterPro"/>
</dbReference>
<organism evidence="13 14">
    <name type="scientific">Metallumcola ferriviriculae</name>
    <dbReference type="NCBI Taxonomy" id="3039180"/>
    <lineage>
        <taxon>Bacteria</taxon>
        <taxon>Bacillati</taxon>
        <taxon>Bacillota</taxon>
        <taxon>Clostridia</taxon>
        <taxon>Neomoorellales</taxon>
        <taxon>Desulfitibacteraceae</taxon>
        <taxon>Metallumcola</taxon>
    </lineage>
</organism>
<dbReference type="GO" id="GO:0005886">
    <property type="term" value="C:plasma membrane"/>
    <property type="evidence" value="ECO:0007669"/>
    <property type="project" value="UniProtKB-SubCell"/>
</dbReference>
<dbReference type="PRINTS" id="PR00702">
    <property type="entry name" value="ACRIFLAVINRP"/>
</dbReference>
<keyword evidence="14" id="KW-1185">Reference proteome</keyword>
<evidence type="ECO:0000256" key="4">
    <source>
        <dbReference type="ARBA" id="ARBA00022692"/>
    </source>
</evidence>
<dbReference type="Gene3D" id="1.20.1640.10">
    <property type="entry name" value="Multidrug efflux transporter AcrB transmembrane domain"/>
    <property type="match status" value="1"/>
</dbReference>
<accession>A0AAU0USE5</accession>
<comment type="subunit">
    <text evidence="9">Forms a complex with SecF. Part of the essential Sec protein translocation apparatus which comprises SecA, SecYEG and auxiliary proteins SecDF. Other proteins may also be involved.</text>
</comment>
<proteinExistence type="inferred from homology"/>
<keyword evidence="6 9" id="KW-1133">Transmembrane helix</keyword>
<dbReference type="PANTHER" id="PTHR30081">
    <property type="entry name" value="PROTEIN-EXPORT MEMBRANE PROTEIN SEC"/>
    <property type="match status" value="1"/>
</dbReference>
<dbReference type="RefSeq" id="WP_366922589.1">
    <property type="nucleotide sequence ID" value="NZ_CP121694.1"/>
</dbReference>
<feature type="transmembrane region" description="Helical" evidence="9">
    <location>
        <begin position="340"/>
        <end position="362"/>
    </location>
</feature>
<feature type="domain" description="SecDF P1 head subdomain" evidence="12">
    <location>
        <begin position="119"/>
        <end position="223"/>
    </location>
</feature>
<feature type="transmembrane region" description="Helical" evidence="9">
    <location>
        <begin position="248"/>
        <end position="266"/>
    </location>
</feature>
<gene>
    <name evidence="9 13" type="primary">secD</name>
    <name evidence="13" type="ORF">MFMK1_003056</name>
</gene>
<dbReference type="InterPro" id="IPR001036">
    <property type="entry name" value="Acrflvin-R"/>
</dbReference>
<dbReference type="InterPro" id="IPR022646">
    <property type="entry name" value="SecD/SecF_CS"/>
</dbReference>
<evidence type="ECO:0000313" key="13">
    <source>
        <dbReference type="EMBL" id="WRO23206.1"/>
    </source>
</evidence>
<dbReference type="Pfam" id="PF22599">
    <property type="entry name" value="SecDF_P1_head"/>
    <property type="match status" value="1"/>
</dbReference>
<dbReference type="Pfam" id="PF07549">
    <property type="entry name" value="Sec_GG"/>
    <property type="match status" value="1"/>
</dbReference>
<feature type="transmembrane region" description="Helical" evidence="9">
    <location>
        <begin position="273"/>
        <end position="292"/>
    </location>
</feature>
<dbReference type="NCBIfam" id="TIGR00916">
    <property type="entry name" value="2A0604s01"/>
    <property type="match status" value="1"/>
</dbReference>
<dbReference type="InterPro" id="IPR054384">
    <property type="entry name" value="SecDF_P1_head"/>
</dbReference>
<keyword evidence="4 9" id="KW-0812">Transmembrane</keyword>
<reference evidence="13 14" key="1">
    <citation type="submission" date="2023-04" db="EMBL/GenBank/DDBJ databases">
        <authorList>
            <person name="Hsu D."/>
        </authorList>
    </citation>
    <scope>NUCLEOTIDE SEQUENCE [LARGE SCALE GENOMIC DNA]</scope>
    <source>
        <strain evidence="13 14">MK1</strain>
    </source>
</reference>
<evidence type="ECO:0000256" key="9">
    <source>
        <dbReference type="HAMAP-Rule" id="MF_01463"/>
    </source>
</evidence>
<comment type="function">
    <text evidence="9">Part of the Sec protein translocase complex. Interacts with the SecYEG preprotein conducting channel. SecDF uses the proton motive force (PMF) to complete protein translocation after the ATP-dependent function of SecA.</text>
</comment>
<feature type="domain" description="Protein translocase subunit SecDF P1" evidence="11">
    <location>
        <begin position="59"/>
        <end position="117"/>
    </location>
</feature>
<evidence type="ECO:0000256" key="1">
    <source>
        <dbReference type="ARBA" id="ARBA00004651"/>
    </source>
</evidence>
<dbReference type="Pfam" id="PF21760">
    <property type="entry name" value="SecD_1st"/>
    <property type="match status" value="1"/>
</dbReference>
<evidence type="ECO:0000256" key="5">
    <source>
        <dbReference type="ARBA" id="ARBA00022927"/>
    </source>
</evidence>
<name>A0AAU0USE5_9FIRM</name>
<keyword evidence="3 9" id="KW-1003">Cell membrane</keyword>
<dbReference type="Proteomes" id="UP001329915">
    <property type="component" value="Chromosome"/>
</dbReference>
<dbReference type="GO" id="GO:0043952">
    <property type="term" value="P:protein transport by the Sec complex"/>
    <property type="evidence" value="ECO:0007669"/>
    <property type="project" value="UniProtKB-UniRule"/>
</dbReference>
<evidence type="ECO:0000256" key="6">
    <source>
        <dbReference type="ARBA" id="ARBA00022989"/>
    </source>
</evidence>
<keyword evidence="5 9" id="KW-0653">Protein transport</keyword>
<dbReference type="InterPro" id="IPR005791">
    <property type="entry name" value="SecD"/>
</dbReference>
<dbReference type="Gene3D" id="3.30.70.3400">
    <property type="match status" value="1"/>
</dbReference>
<evidence type="ECO:0000259" key="11">
    <source>
        <dbReference type="Pfam" id="PF21760"/>
    </source>
</evidence>
<keyword evidence="7 9" id="KW-0811">Translocation</keyword>
<dbReference type="InterPro" id="IPR022813">
    <property type="entry name" value="SecD/SecF_arch_bac"/>
</dbReference>
<dbReference type="NCBIfam" id="TIGR01129">
    <property type="entry name" value="secD"/>
    <property type="match status" value="1"/>
</dbReference>
<dbReference type="GO" id="GO:0006605">
    <property type="term" value="P:protein targeting"/>
    <property type="evidence" value="ECO:0007669"/>
    <property type="project" value="UniProtKB-UniRule"/>
</dbReference>
<keyword evidence="8 9" id="KW-0472">Membrane</keyword>
<protein>
    <recommendedName>
        <fullName evidence="9">Protein translocase subunit SecD</fullName>
    </recommendedName>
</protein>
<dbReference type="Gene3D" id="3.30.1360.200">
    <property type="match status" value="1"/>
</dbReference>
<evidence type="ECO:0000259" key="12">
    <source>
        <dbReference type="Pfam" id="PF22599"/>
    </source>
</evidence>
<comment type="similarity">
    <text evidence="9">Belongs to the SecD/SecF family. SecD subfamily.</text>
</comment>
<evidence type="ECO:0000313" key="14">
    <source>
        <dbReference type="Proteomes" id="UP001329915"/>
    </source>
</evidence>